<organism evidence="3 4">
    <name type="scientific">Fictibacillus barbaricus</name>
    <dbReference type="NCBI Taxonomy" id="182136"/>
    <lineage>
        <taxon>Bacteria</taxon>
        <taxon>Bacillati</taxon>
        <taxon>Bacillota</taxon>
        <taxon>Bacilli</taxon>
        <taxon>Bacillales</taxon>
        <taxon>Fictibacillaceae</taxon>
        <taxon>Fictibacillus</taxon>
    </lineage>
</organism>
<gene>
    <name evidence="3" type="primary">phnD</name>
    <name evidence="3" type="ORF">JYA64_10340</name>
</gene>
<evidence type="ECO:0000256" key="1">
    <source>
        <dbReference type="ARBA" id="ARBA00007162"/>
    </source>
</evidence>
<comment type="similarity">
    <text evidence="1">Belongs to the phosphate/phosphite/phosphonate binding protein family.</text>
</comment>
<dbReference type="InterPro" id="IPR005770">
    <property type="entry name" value="PhnD"/>
</dbReference>
<reference evidence="3 4" key="1">
    <citation type="submission" date="2021-01" db="EMBL/GenBank/DDBJ databases">
        <title>Genome Sequencing of Type Strains.</title>
        <authorList>
            <person name="Lemaire J.F."/>
            <person name="Inderbitzin P."/>
            <person name="Collins S.B."/>
            <person name="Wespe N."/>
            <person name="Knight-Connoni V."/>
        </authorList>
    </citation>
    <scope>NUCLEOTIDE SEQUENCE [LARGE SCALE GENOMIC DNA]</scope>
    <source>
        <strain evidence="3 4">DSM 14730</strain>
    </source>
</reference>
<dbReference type="EMBL" id="JAFHKS010000043">
    <property type="protein sequence ID" value="MBN3545693.1"/>
    <property type="molecule type" value="Genomic_DNA"/>
</dbReference>
<comment type="caution">
    <text evidence="3">The sequence shown here is derived from an EMBL/GenBank/DDBJ whole genome shotgun (WGS) entry which is preliminary data.</text>
</comment>
<dbReference type="SUPFAM" id="SSF53850">
    <property type="entry name" value="Periplasmic binding protein-like II"/>
    <property type="match status" value="1"/>
</dbReference>
<keyword evidence="4" id="KW-1185">Reference proteome</keyword>
<protein>
    <submittedName>
        <fullName evidence="3">Phosphate/phosphite/phosphonate ABC transporter substrate-binding protein</fullName>
    </submittedName>
</protein>
<name>A0ABS2ZBX5_9BACL</name>
<dbReference type="CDD" id="cd13572">
    <property type="entry name" value="PBP2_PnhD_2"/>
    <property type="match status" value="1"/>
</dbReference>
<evidence type="ECO:0000313" key="3">
    <source>
        <dbReference type="EMBL" id="MBN3545693.1"/>
    </source>
</evidence>
<dbReference type="RefSeq" id="WP_188402557.1">
    <property type="nucleotide sequence ID" value="NZ_BMCE01000002.1"/>
</dbReference>
<accession>A0ABS2ZBX5</accession>
<evidence type="ECO:0000313" key="4">
    <source>
        <dbReference type="Proteomes" id="UP001319060"/>
    </source>
</evidence>
<sequence>MKKIGLILIALTIILSACGTKKEETNEQGASNKDETFTIGVIPAQTEGEMKGALDNLQGVLSEKLDREVKITSYPDYNGVVEAMNYDKIDMAYFGPLTYVVAHKESGAKAIVTQLIKGEPFYYSYLITHKDSKYETIDDMIADVKDVKFAFGDPSSTSGSLIPSIKLKDEGVYKSESENNFNNVRFTGSHDATALAVQNKQVDVGAIDSAIYDKLIEEGSIDGDQFKVIWKSEKLFQYPWAVSKNTDSETMKDLQNIFLDIKDKEILDAFGATGFTKADNKDYESIRKAAIKEGLIKE</sequence>
<proteinExistence type="inferred from homology"/>
<dbReference type="Pfam" id="PF12974">
    <property type="entry name" value="Phosphonate-bd"/>
    <property type="match status" value="1"/>
</dbReference>
<dbReference type="NCBIfam" id="TIGR01098">
    <property type="entry name" value="3A0109s03R"/>
    <property type="match status" value="1"/>
</dbReference>
<dbReference type="Gene3D" id="3.40.190.10">
    <property type="entry name" value="Periplasmic binding protein-like II"/>
    <property type="match status" value="2"/>
</dbReference>
<dbReference type="PROSITE" id="PS51257">
    <property type="entry name" value="PROKAR_LIPOPROTEIN"/>
    <property type="match status" value="1"/>
</dbReference>
<dbReference type="Proteomes" id="UP001319060">
    <property type="component" value="Unassembled WGS sequence"/>
</dbReference>
<evidence type="ECO:0000256" key="2">
    <source>
        <dbReference type="ARBA" id="ARBA00022729"/>
    </source>
</evidence>
<keyword evidence="2" id="KW-0732">Signal</keyword>
<dbReference type="PANTHER" id="PTHR35841:SF1">
    <property type="entry name" value="PHOSPHONATES-BINDING PERIPLASMIC PROTEIN"/>
    <property type="match status" value="1"/>
</dbReference>
<dbReference type="PANTHER" id="PTHR35841">
    <property type="entry name" value="PHOSPHONATES-BINDING PERIPLASMIC PROTEIN"/>
    <property type="match status" value="1"/>
</dbReference>